<keyword evidence="9" id="KW-0066">ATP synthesis</keyword>
<evidence type="ECO:0000313" key="10">
    <source>
        <dbReference type="EMBL" id="JAP87248.1"/>
    </source>
</evidence>
<evidence type="ECO:0000256" key="9">
    <source>
        <dbReference type="ARBA" id="ARBA00023310"/>
    </source>
</evidence>
<reference evidence="10" key="1">
    <citation type="journal article" date="2016" name="Ticks Tick Borne Dis.">
        <title>De novo assembly and annotation of the salivary gland transcriptome of Rhipicephalus appendiculatus male and female ticks during blood feeding.</title>
        <authorList>
            <person name="de Castro M.H."/>
            <person name="de Klerk D."/>
            <person name="Pienaar R."/>
            <person name="Latif A.A."/>
            <person name="Rees D.J."/>
            <person name="Mans B.J."/>
        </authorList>
    </citation>
    <scope>NUCLEOTIDE SEQUENCE</scope>
    <source>
        <tissue evidence="10">Salivary glands</tissue>
    </source>
</reference>
<keyword evidence="3" id="KW-0813">Transport</keyword>
<dbReference type="GO" id="GO:0015986">
    <property type="term" value="P:proton motive force-driven ATP synthesis"/>
    <property type="evidence" value="ECO:0007669"/>
    <property type="project" value="InterPro"/>
</dbReference>
<dbReference type="PANTHER" id="PTHR12386">
    <property type="entry name" value="ATP SYNTHASE SUBUNIT"/>
    <property type="match status" value="1"/>
</dbReference>
<evidence type="ECO:0000256" key="8">
    <source>
        <dbReference type="ARBA" id="ARBA00023136"/>
    </source>
</evidence>
<dbReference type="InterPro" id="IPR006808">
    <property type="entry name" value="ATP_synth_F0_gsu_mt"/>
</dbReference>
<name>A0A131Z8H0_RHIAP</name>
<dbReference type="Pfam" id="PF04718">
    <property type="entry name" value="ATP-synt_G"/>
    <property type="match status" value="1"/>
</dbReference>
<evidence type="ECO:0000256" key="1">
    <source>
        <dbReference type="ARBA" id="ARBA00004325"/>
    </source>
</evidence>
<dbReference type="GO" id="GO:0031966">
    <property type="term" value="C:mitochondrial membrane"/>
    <property type="evidence" value="ECO:0007669"/>
    <property type="project" value="UniProtKB-SubCell"/>
</dbReference>
<organism evidence="10">
    <name type="scientific">Rhipicephalus appendiculatus</name>
    <name type="common">Brown ear tick</name>
    <dbReference type="NCBI Taxonomy" id="34631"/>
    <lineage>
        <taxon>Eukaryota</taxon>
        <taxon>Metazoa</taxon>
        <taxon>Ecdysozoa</taxon>
        <taxon>Arthropoda</taxon>
        <taxon>Chelicerata</taxon>
        <taxon>Arachnida</taxon>
        <taxon>Acari</taxon>
        <taxon>Parasitiformes</taxon>
        <taxon>Ixodida</taxon>
        <taxon>Ixodoidea</taxon>
        <taxon>Ixodidae</taxon>
        <taxon>Rhipicephalinae</taxon>
        <taxon>Rhipicephalus</taxon>
        <taxon>Rhipicephalus</taxon>
    </lineage>
</organism>
<evidence type="ECO:0000256" key="7">
    <source>
        <dbReference type="ARBA" id="ARBA00023128"/>
    </source>
</evidence>
<evidence type="ECO:0000256" key="4">
    <source>
        <dbReference type="ARBA" id="ARBA00022547"/>
    </source>
</evidence>
<keyword evidence="4" id="KW-0138">CF(0)</keyword>
<keyword evidence="6" id="KW-0406">Ion transport</keyword>
<proteinExistence type="inferred from homology"/>
<evidence type="ECO:0000256" key="5">
    <source>
        <dbReference type="ARBA" id="ARBA00022781"/>
    </source>
</evidence>
<evidence type="ECO:0000256" key="6">
    <source>
        <dbReference type="ARBA" id="ARBA00023065"/>
    </source>
</evidence>
<feature type="non-terminal residue" evidence="10">
    <location>
        <position position="1"/>
    </location>
</feature>
<dbReference type="EMBL" id="GEDV01001309">
    <property type="protein sequence ID" value="JAP87248.1"/>
    <property type="molecule type" value="Transcribed_RNA"/>
</dbReference>
<sequence length="142" mass="16026">FTAPKRKRARLCLASRRSLLPLHRGREDSFPNFREKGKEATVQSAAMSRAVANLTASMIKNGKPKFETFMKYARVEMVPPSPREFPEVFRGFGQLVSSAKSGAWKNFTVKEATVNTLVGMEVIFWFYIGECIGKRSLVGYQV</sequence>
<keyword evidence="8" id="KW-0472">Membrane</keyword>
<evidence type="ECO:0000256" key="2">
    <source>
        <dbReference type="ARBA" id="ARBA00005699"/>
    </source>
</evidence>
<evidence type="ECO:0000256" key="3">
    <source>
        <dbReference type="ARBA" id="ARBA00022448"/>
    </source>
</evidence>
<protein>
    <submittedName>
        <fullName evidence="10">F-type H+-transporting ATPase subunit g</fullName>
    </submittedName>
</protein>
<keyword evidence="7" id="KW-0496">Mitochondrion</keyword>
<dbReference type="GO" id="GO:0045259">
    <property type="term" value="C:proton-transporting ATP synthase complex"/>
    <property type="evidence" value="ECO:0007669"/>
    <property type="project" value="UniProtKB-KW"/>
</dbReference>
<keyword evidence="5" id="KW-0375">Hydrogen ion transport</keyword>
<comment type="subcellular location">
    <subcellularLocation>
        <location evidence="1">Mitochondrion membrane</location>
    </subcellularLocation>
</comment>
<dbReference type="AlphaFoldDB" id="A0A131Z8H0"/>
<dbReference type="GO" id="GO:0015078">
    <property type="term" value="F:proton transmembrane transporter activity"/>
    <property type="evidence" value="ECO:0007669"/>
    <property type="project" value="InterPro"/>
</dbReference>
<accession>A0A131Z8H0</accession>
<comment type="similarity">
    <text evidence="2">Belongs to the ATPase g subunit family.</text>
</comment>